<dbReference type="Pfam" id="PF01535">
    <property type="entry name" value="PPR"/>
    <property type="match status" value="1"/>
</dbReference>
<dbReference type="AlphaFoldDB" id="A0AA38GA69"/>
<dbReference type="EMBL" id="JAHRHJ020000004">
    <property type="protein sequence ID" value="KAH9317708.1"/>
    <property type="molecule type" value="Genomic_DNA"/>
</dbReference>
<gene>
    <name evidence="3" type="ORF">KI387_019477</name>
</gene>
<proteinExistence type="predicted"/>
<keyword evidence="1" id="KW-0677">Repeat</keyword>
<reference evidence="3 4" key="1">
    <citation type="journal article" date="2021" name="Nat. Plants">
        <title>The Taxus genome provides insights into paclitaxel biosynthesis.</title>
        <authorList>
            <person name="Xiong X."/>
            <person name="Gou J."/>
            <person name="Liao Q."/>
            <person name="Li Y."/>
            <person name="Zhou Q."/>
            <person name="Bi G."/>
            <person name="Li C."/>
            <person name="Du R."/>
            <person name="Wang X."/>
            <person name="Sun T."/>
            <person name="Guo L."/>
            <person name="Liang H."/>
            <person name="Lu P."/>
            <person name="Wu Y."/>
            <person name="Zhang Z."/>
            <person name="Ro D.K."/>
            <person name="Shang Y."/>
            <person name="Huang S."/>
            <person name="Yan J."/>
        </authorList>
    </citation>
    <scope>NUCLEOTIDE SEQUENCE [LARGE SCALE GENOMIC DNA]</scope>
    <source>
        <strain evidence="3">Ta-2019</strain>
    </source>
</reference>
<evidence type="ECO:0008006" key="5">
    <source>
        <dbReference type="Google" id="ProtNLM"/>
    </source>
</evidence>
<sequence>APNLFDRMPQRNVISWNAMMAVYAQNGFVKKAGGLFDKMPQEMWSYGTYLDH</sequence>
<dbReference type="InterPro" id="IPR011990">
    <property type="entry name" value="TPR-like_helical_dom_sf"/>
</dbReference>
<evidence type="ECO:0000256" key="2">
    <source>
        <dbReference type="PROSITE-ProRule" id="PRU00708"/>
    </source>
</evidence>
<evidence type="ECO:0000313" key="4">
    <source>
        <dbReference type="Proteomes" id="UP000824469"/>
    </source>
</evidence>
<name>A0AA38GA69_TAXCH</name>
<feature type="non-terminal residue" evidence="3">
    <location>
        <position position="1"/>
    </location>
</feature>
<evidence type="ECO:0000313" key="3">
    <source>
        <dbReference type="EMBL" id="KAH9317708.1"/>
    </source>
</evidence>
<keyword evidence="4" id="KW-1185">Reference proteome</keyword>
<dbReference type="Gene3D" id="1.25.40.10">
    <property type="entry name" value="Tetratricopeptide repeat domain"/>
    <property type="match status" value="1"/>
</dbReference>
<organism evidence="3 4">
    <name type="scientific">Taxus chinensis</name>
    <name type="common">Chinese yew</name>
    <name type="synonym">Taxus wallichiana var. chinensis</name>
    <dbReference type="NCBI Taxonomy" id="29808"/>
    <lineage>
        <taxon>Eukaryota</taxon>
        <taxon>Viridiplantae</taxon>
        <taxon>Streptophyta</taxon>
        <taxon>Embryophyta</taxon>
        <taxon>Tracheophyta</taxon>
        <taxon>Spermatophyta</taxon>
        <taxon>Pinopsida</taxon>
        <taxon>Pinidae</taxon>
        <taxon>Conifers II</taxon>
        <taxon>Cupressales</taxon>
        <taxon>Taxaceae</taxon>
        <taxon>Taxus</taxon>
    </lineage>
</organism>
<feature type="non-terminal residue" evidence="3">
    <location>
        <position position="52"/>
    </location>
</feature>
<evidence type="ECO:0000256" key="1">
    <source>
        <dbReference type="ARBA" id="ARBA00022737"/>
    </source>
</evidence>
<dbReference type="PROSITE" id="PS51375">
    <property type="entry name" value="PPR"/>
    <property type="match status" value="1"/>
</dbReference>
<dbReference type="InterPro" id="IPR002885">
    <property type="entry name" value="PPR_rpt"/>
</dbReference>
<dbReference type="Proteomes" id="UP000824469">
    <property type="component" value="Unassembled WGS sequence"/>
</dbReference>
<protein>
    <recommendedName>
        <fullName evidence="5">Pentatricopeptide repeat-containing protein</fullName>
    </recommendedName>
</protein>
<dbReference type="NCBIfam" id="TIGR00756">
    <property type="entry name" value="PPR"/>
    <property type="match status" value="1"/>
</dbReference>
<comment type="caution">
    <text evidence="3">The sequence shown here is derived from an EMBL/GenBank/DDBJ whole genome shotgun (WGS) entry which is preliminary data.</text>
</comment>
<accession>A0AA38GA69</accession>
<feature type="repeat" description="PPR" evidence="2">
    <location>
        <begin position="12"/>
        <end position="42"/>
    </location>
</feature>